<evidence type="ECO:0000256" key="3">
    <source>
        <dbReference type="ARBA" id="ARBA00022801"/>
    </source>
</evidence>
<dbReference type="InterPro" id="IPR050534">
    <property type="entry name" value="Coronavir_polyprotein_1ab"/>
</dbReference>
<dbReference type="InterPro" id="IPR025103">
    <property type="entry name" value="DUF4011"/>
</dbReference>
<evidence type="ECO:0000256" key="4">
    <source>
        <dbReference type="ARBA" id="ARBA00022806"/>
    </source>
</evidence>
<gene>
    <name evidence="8" type="ORF">C5O19_02290</name>
</gene>
<dbReference type="Gene3D" id="3.40.50.300">
    <property type="entry name" value="P-loop containing nucleotide triphosphate hydrolases"/>
    <property type="match status" value="3"/>
</dbReference>
<organism evidence="8 9">
    <name type="scientific">Siphonobacter curvatus</name>
    <dbReference type="NCBI Taxonomy" id="2094562"/>
    <lineage>
        <taxon>Bacteria</taxon>
        <taxon>Pseudomonadati</taxon>
        <taxon>Bacteroidota</taxon>
        <taxon>Cytophagia</taxon>
        <taxon>Cytophagales</taxon>
        <taxon>Cytophagaceae</taxon>
        <taxon>Siphonobacter</taxon>
    </lineage>
</organism>
<dbReference type="Pfam" id="PF13086">
    <property type="entry name" value="AAA_11"/>
    <property type="match status" value="2"/>
</dbReference>
<reference evidence="9" key="1">
    <citation type="submission" date="2018-02" db="EMBL/GenBank/DDBJ databases">
        <title>Genome sequencing of Solimonas sp. HR-BB.</title>
        <authorList>
            <person name="Lee Y."/>
            <person name="Jeon C.O."/>
        </authorList>
    </citation>
    <scope>NUCLEOTIDE SEQUENCE [LARGE SCALE GENOMIC DNA]</scope>
    <source>
        <strain evidence="9">HR-U</strain>
    </source>
</reference>
<dbReference type="InterPro" id="IPR047187">
    <property type="entry name" value="SF1_C_Upf1"/>
</dbReference>
<evidence type="ECO:0000313" key="8">
    <source>
        <dbReference type="EMBL" id="PQA58520.1"/>
    </source>
</evidence>
<keyword evidence="3" id="KW-0378">Hydrolase</keyword>
<proteinExistence type="inferred from homology"/>
<feature type="domain" description="DNA2/NAM7 helicase helicase" evidence="6">
    <location>
        <begin position="924"/>
        <end position="962"/>
    </location>
</feature>
<dbReference type="PANTHER" id="PTHR43788">
    <property type="entry name" value="DNA2/NAM7 HELICASE FAMILY MEMBER"/>
    <property type="match status" value="1"/>
</dbReference>
<dbReference type="Proteomes" id="UP000239590">
    <property type="component" value="Unassembled WGS sequence"/>
</dbReference>
<evidence type="ECO:0000256" key="1">
    <source>
        <dbReference type="ARBA" id="ARBA00007913"/>
    </source>
</evidence>
<evidence type="ECO:0000313" key="9">
    <source>
        <dbReference type="Proteomes" id="UP000239590"/>
    </source>
</evidence>
<comment type="similarity">
    <text evidence="1">Belongs to the DNA2/NAM7 helicase family.</text>
</comment>
<dbReference type="RefSeq" id="WP_104709731.1">
    <property type="nucleotide sequence ID" value="NZ_PTRA01000001.1"/>
</dbReference>
<keyword evidence="5" id="KW-0067">ATP-binding</keyword>
<dbReference type="GO" id="GO:0005524">
    <property type="term" value="F:ATP binding"/>
    <property type="evidence" value="ECO:0007669"/>
    <property type="project" value="UniProtKB-KW"/>
</dbReference>
<keyword evidence="9" id="KW-1185">Reference proteome</keyword>
<accession>A0A2S7ILT8</accession>
<evidence type="ECO:0000256" key="5">
    <source>
        <dbReference type="ARBA" id="ARBA00022840"/>
    </source>
</evidence>
<name>A0A2S7ILT8_9BACT</name>
<keyword evidence="4 8" id="KW-0347">Helicase</keyword>
<dbReference type="InterPro" id="IPR041679">
    <property type="entry name" value="DNA2/NAM7-like_C"/>
</dbReference>
<evidence type="ECO:0000259" key="6">
    <source>
        <dbReference type="Pfam" id="PF13086"/>
    </source>
</evidence>
<dbReference type="EMBL" id="PTRA01000001">
    <property type="protein sequence ID" value="PQA58520.1"/>
    <property type="molecule type" value="Genomic_DNA"/>
</dbReference>
<protein>
    <submittedName>
        <fullName evidence="8">DNA helicase</fullName>
    </submittedName>
</protein>
<keyword evidence="2" id="KW-0547">Nucleotide-binding</keyword>
<evidence type="ECO:0000256" key="2">
    <source>
        <dbReference type="ARBA" id="ARBA00022741"/>
    </source>
</evidence>
<dbReference type="CDD" id="cd18808">
    <property type="entry name" value="SF1_C_Upf1"/>
    <property type="match status" value="1"/>
</dbReference>
<dbReference type="InterPro" id="IPR027417">
    <property type="entry name" value="P-loop_NTPase"/>
</dbReference>
<dbReference type="Pfam" id="PF13087">
    <property type="entry name" value="AAA_12"/>
    <property type="match status" value="1"/>
</dbReference>
<sequence>MKKFNKSSIRVFQRRLANLSPRNRSLLLLNLPQEQFLDVHDLDFLSGTSSFDVITACIAGKSNVLLCDVLDARYEKVNEVSKRLRRMARTAAFIEAERGTEDLYLGWPLVQGKFSDGTVVRAPLLFWPVNLRVTPQNRWVLDRRDEPLSLNRSLVMAYAHFNGLRLSEELYEKNFEDFPKDALAFRTALYEWLKETPLTLNYNSDLFENQLQFFPKLLKSDLERTERNGELQLLPHAILGIFPQAGSYLVRDYEALLADETKEYSSVESVPIQYQKLREADMLTPFLLDASQEAAFRRIKKGESLVIQGPPGTGKSQLICNLIADFTAQGKRVLVVSQKRAALDTVYERLSLAGWQPFVANLHDFQHDRKNLYDQIAGQIDRIDEYRRLNTSLDAILLEREFTQNAHQIDRIQQELQDFKTALFDTRVCGLSAKELYLTSHLQEDHFDLGEWYQSFHFDTYAETLRRFKRYELYATRSGTDHPWADRVNFSGLSFQAVPQIRALIQEVPTQIQEFNHQWEQLIGRKLGWTEMRSLPVEALQTIQRQLTPELESWLQKVHRQQIPDWESWPERRALERIEQASLLHTTRRSSELLEFRTRLETALHARNSLVKWLFFKDKEFIRAEAEQQGLSLELSDLQQLKARLDRRIEAEQHLKRWAEQAEVTVLAEDWSVSRERWNEVGKQLKQASELYQQIRQEPSLLKELHFEGLRPFRNQLETALQLAAQFQKAYQSWRVYLTDSQIEQLTQQPETAVPVLTTSLTDDFEWLHEWDTLRNQLSTAEREILQRYEGQTLVAAFDNSLRLAWLDHLEVQHPILRSVSGLGMSQREEELRAAVIRKQELAREIGRMRLREQTYESLETNRLGNTITYRDLHHQVTKKRLIWPVRQVLATFAEEIFSLVPCWLASPETVSAVFPFQRGTKPLFDLVIFDEASQCFAELGLPAMFRGEQVVIAGDSQQLQPSDLYRVRFEEETEDVPELEVSSLLELMARDLPQVVLQGHYRSRSLDLIDFSNQHFYQNRLKLLPDFQEMNRREGAIRYWKVEGEWKNQSNLVEAEAIRSLVEDLTRQEPERSIGIVTFNAPQQRLLEDTLEGLSPKPDSLFIKNLENVQGDERDIIIFSIGYAPDERGRVALQFGSLNQAGGENRLNVAITRARERIYVVTSLWPEQLHVEETVNAGPKLLKQYLNFARQVSQGAYKPKPLNTAELQSNQLLKDQLQKQQPQWKNELPFADLVEKEQEYYKRLILTDDDVYYQSLSAKEAHAYFPLSLERKGWLYQRIWSREWWKRQG</sequence>
<evidence type="ECO:0000259" key="7">
    <source>
        <dbReference type="Pfam" id="PF13087"/>
    </source>
</evidence>
<dbReference type="SUPFAM" id="SSF52540">
    <property type="entry name" value="P-loop containing nucleoside triphosphate hydrolases"/>
    <property type="match status" value="1"/>
</dbReference>
<dbReference type="InterPro" id="IPR041677">
    <property type="entry name" value="DNA2/NAM7_AAA_11"/>
</dbReference>
<dbReference type="GO" id="GO:0016787">
    <property type="term" value="F:hydrolase activity"/>
    <property type="evidence" value="ECO:0007669"/>
    <property type="project" value="UniProtKB-KW"/>
</dbReference>
<comment type="caution">
    <text evidence="8">The sequence shown here is derived from an EMBL/GenBank/DDBJ whole genome shotgun (WGS) entry which is preliminary data.</text>
</comment>
<dbReference type="OrthoDB" id="9757917at2"/>
<feature type="domain" description="DNA2/NAM7 helicase-like C-terminal" evidence="7">
    <location>
        <begin position="984"/>
        <end position="1163"/>
    </location>
</feature>
<dbReference type="Pfam" id="PF13195">
    <property type="entry name" value="DUF4011"/>
    <property type="match status" value="1"/>
</dbReference>
<dbReference type="GO" id="GO:0043139">
    <property type="term" value="F:5'-3' DNA helicase activity"/>
    <property type="evidence" value="ECO:0007669"/>
    <property type="project" value="TreeGrafter"/>
</dbReference>
<dbReference type="PANTHER" id="PTHR43788:SF8">
    <property type="entry name" value="DNA-BINDING PROTEIN SMUBP-2"/>
    <property type="match status" value="1"/>
</dbReference>
<feature type="domain" description="DNA2/NAM7 helicase helicase" evidence="6">
    <location>
        <begin position="288"/>
        <end position="409"/>
    </location>
</feature>